<evidence type="ECO:0000313" key="15">
    <source>
        <dbReference type="EMBL" id="KMW17149.1"/>
    </source>
</evidence>
<dbReference type="CDD" id="cd06503">
    <property type="entry name" value="ATP-synt_Fo_b"/>
    <property type="match status" value="1"/>
</dbReference>
<keyword evidence="3 12" id="KW-0138">CF(0)</keyword>
<gene>
    <name evidence="12" type="primary">atpF</name>
    <name evidence="15" type="ORF">HMPREF9470_03802</name>
</gene>
<dbReference type="InterPro" id="IPR002146">
    <property type="entry name" value="ATP_synth_b/b'su_bac/chlpt"/>
</dbReference>
<comment type="subunit">
    <text evidence="12">F-type ATPases have 2 components, F(1) - the catalytic core - and F(0) - the membrane proton channel. F(1) has five subunits: alpha(3), beta(3), gamma(1), delta(1), epsilon(1). F(0) has three main subunits: a(1), b(2) and c(10-14). The alpha and beta chains form an alternating ring which encloses part of the gamma chain. F(1) is attached to F(0) by a central stalk formed by the gamma and epsilon chains, while a peripheral stalk is formed by the delta and b chains.</text>
</comment>
<dbReference type="GO" id="GO:0005886">
    <property type="term" value="C:plasma membrane"/>
    <property type="evidence" value="ECO:0007669"/>
    <property type="project" value="UniProtKB-SubCell"/>
</dbReference>
<evidence type="ECO:0000256" key="13">
    <source>
        <dbReference type="RuleBase" id="RU003848"/>
    </source>
</evidence>
<evidence type="ECO:0000256" key="8">
    <source>
        <dbReference type="ARBA" id="ARBA00023136"/>
    </source>
</evidence>
<dbReference type="EMBL" id="ADLK01000028">
    <property type="protein sequence ID" value="KMW17149.1"/>
    <property type="molecule type" value="Genomic_DNA"/>
</dbReference>
<dbReference type="HAMAP" id="MF_01398">
    <property type="entry name" value="ATP_synth_b_bprime"/>
    <property type="match status" value="1"/>
</dbReference>
<evidence type="ECO:0000256" key="12">
    <source>
        <dbReference type="HAMAP-Rule" id="MF_01398"/>
    </source>
</evidence>
<evidence type="ECO:0000256" key="7">
    <source>
        <dbReference type="ARBA" id="ARBA00023065"/>
    </source>
</evidence>
<evidence type="ECO:0000256" key="9">
    <source>
        <dbReference type="ARBA" id="ARBA00023310"/>
    </source>
</evidence>
<sequence>MLNINIWNIAFTVINLLVLYIFMKHFLIGPVRKILDERKQMIERDLDDAKNTRTEAEQMKASYEVSMGKAEEEASRIIESAKSRAGDEYNRIIAQAREDAAKKMEDADKTIALEREKAMNDLKVSVAGLAMSAAAKLLSEQSGPENDRNLYNRFLAESGDRND</sequence>
<dbReference type="GeneID" id="93162703"/>
<dbReference type="InterPro" id="IPR028987">
    <property type="entry name" value="ATP_synth_B-like_membr_sf"/>
</dbReference>
<evidence type="ECO:0000256" key="6">
    <source>
        <dbReference type="ARBA" id="ARBA00022989"/>
    </source>
</evidence>
<dbReference type="NCBIfam" id="TIGR01144">
    <property type="entry name" value="ATP_synt_b"/>
    <property type="match status" value="1"/>
</dbReference>
<feature type="coiled-coil region" evidence="14">
    <location>
        <begin position="32"/>
        <end position="73"/>
    </location>
</feature>
<comment type="caution">
    <text evidence="15">The sequence shown here is derived from an EMBL/GenBank/DDBJ whole genome shotgun (WGS) entry which is preliminary data.</text>
</comment>
<reference evidence="15 16" key="1">
    <citation type="submission" date="2011-04" db="EMBL/GenBank/DDBJ databases">
        <title>The Genome Sequence of Clostridium citroniae WAL-19142.</title>
        <authorList>
            <consortium name="The Broad Institute Genome Sequencing Platform"/>
            <person name="Earl A."/>
            <person name="Ward D."/>
            <person name="Feldgarden M."/>
            <person name="Gevers D."/>
            <person name="Warren Y.A."/>
            <person name="Tyrrell K.L."/>
            <person name="Citron D.M."/>
            <person name="Goldstein E.J."/>
            <person name="Daigneault M."/>
            <person name="Allen-Vercoe E."/>
            <person name="Young S.K."/>
            <person name="Zeng Q."/>
            <person name="Gargeya S."/>
            <person name="Fitzgerald M."/>
            <person name="Haas B."/>
            <person name="Abouelleil A."/>
            <person name="Alvarado L."/>
            <person name="Arachchi H.M."/>
            <person name="Berlin A."/>
            <person name="Brown A."/>
            <person name="Chapman S.B."/>
            <person name="Chen Z."/>
            <person name="Dunbar C."/>
            <person name="Freedman E."/>
            <person name="Gearin G."/>
            <person name="Gellesch M."/>
            <person name="Goldberg J."/>
            <person name="Griggs A."/>
            <person name="Gujja S."/>
            <person name="Heilman E.R."/>
            <person name="Heiman D."/>
            <person name="Howarth C."/>
            <person name="Larson L."/>
            <person name="Lui A."/>
            <person name="MacDonald P.J."/>
            <person name="Mehta T."/>
            <person name="Montmayeur A."/>
            <person name="Murphy C."/>
            <person name="Neiman D."/>
            <person name="Pearson M."/>
            <person name="Priest M."/>
            <person name="Roberts A."/>
            <person name="Saif S."/>
            <person name="Shea T."/>
            <person name="Shenoy N."/>
            <person name="Sisk P."/>
            <person name="Stolte C."/>
            <person name="Sykes S."/>
            <person name="White J."/>
            <person name="Yandava C."/>
            <person name="Wortman J."/>
            <person name="Nusbaum C."/>
            <person name="Birren B."/>
        </authorList>
    </citation>
    <scope>NUCLEOTIDE SEQUENCE [LARGE SCALE GENOMIC DNA]</scope>
    <source>
        <strain evidence="15 16">WAL-19142</strain>
    </source>
</reference>
<evidence type="ECO:0000256" key="10">
    <source>
        <dbReference type="ARBA" id="ARBA00025198"/>
    </source>
</evidence>
<dbReference type="AlphaFoldDB" id="A0A0J9BY46"/>
<dbReference type="GO" id="GO:0046961">
    <property type="term" value="F:proton-transporting ATPase activity, rotational mechanism"/>
    <property type="evidence" value="ECO:0007669"/>
    <property type="project" value="TreeGrafter"/>
</dbReference>
<dbReference type="GO" id="GO:0045259">
    <property type="term" value="C:proton-transporting ATP synthase complex"/>
    <property type="evidence" value="ECO:0007669"/>
    <property type="project" value="UniProtKB-KW"/>
</dbReference>
<name>A0A0J9BY46_9FIRM</name>
<evidence type="ECO:0000256" key="3">
    <source>
        <dbReference type="ARBA" id="ARBA00022547"/>
    </source>
</evidence>
<comment type="function">
    <text evidence="12">Component of the F(0) channel, it forms part of the peripheral stalk, linking F(1) to F(0).</text>
</comment>
<comment type="similarity">
    <text evidence="1 12 13">Belongs to the ATPase B chain family.</text>
</comment>
<evidence type="ECO:0000313" key="16">
    <source>
        <dbReference type="Proteomes" id="UP000037392"/>
    </source>
</evidence>
<dbReference type="Gene3D" id="6.10.250.1580">
    <property type="match status" value="1"/>
</dbReference>
<protein>
    <recommendedName>
        <fullName evidence="12">ATP synthase subunit b</fullName>
    </recommendedName>
    <alternativeName>
        <fullName evidence="12">ATP synthase F(0) sector subunit b</fullName>
    </alternativeName>
    <alternativeName>
        <fullName evidence="12">ATPase subunit I</fullName>
    </alternativeName>
    <alternativeName>
        <fullName evidence="12">F-type ATPase subunit b</fullName>
        <shortName evidence="12">F-ATPase subunit b</shortName>
    </alternativeName>
</protein>
<keyword evidence="12" id="KW-1003">Cell membrane</keyword>
<evidence type="ECO:0000256" key="5">
    <source>
        <dbReference type="ARBA" id="ARBA00022781"/>
    </source>
</evidence>
<dbReference type="PATRIC" id="fig|742734.4.peg.4074"/>
<dbReference type="InterPro" id="IPR005864">
    <property type="entry name" value="ATP_synth_F0_bsu_bac"/>
</dbReference>
<evidence type="ECO:0000256" key="11">
    <source>
        <dbReference type="ARBA" id="ARBA00037847"/>
    </source>
</evidence>
<dbReference type="Pfam" id="PF00430">
    <property type="entry name" value="ATP-synt_B"/>
    <property type="match status" value="1"/>
</dbReference>
<dbReference type="RefSeq" id="WP_007864568.1">
    <property type="nucleotide sequence ID" value="NZ_KQ235880.1"/>
</dbReference>
<dbReference type="OrthoDB" id="1770883at2"/>
<evidence type="ECO:0000256" key="2">
    <source>
        <dbReference type="ARBA" id="ARBA00022448"/>
    </source>
</evidence>
<evidence type="ECO:0000256" key="14">
    <source>
        <dbReference type="SAM" id="Coils"/>
    </source>
</evidence>
<dbReference type="InterPro" id="IPR050059">
    <property type="entry name" value="ATP_synthase_B_chain"/>
</dbReference>
<keyword evidence="4 12" id="KW-0812">Transmembrane</keyword>
<comment type="subcellular location">
    <subcellularLocation>
        <location evidence="12">Cell membrane</location>
        <topology evidence="12">Single-pass membrane protein</topology>
    </subcellularLocation>
    <subcellularLocation>
        <location evidence="11">Endomembrane system</location>
        <topology evidence="11">Single-pass membrane protein</topology>
    </subcellularLocation>
</comment>
<organism evidence="15 16">
    <name type="scientific">[Clostridium] citroniae WAL-19142</name>
    <dbReference type="NCBI Taxonomy" id="742734"/>
    <lineage>
        <taxon>Bacteria</taxon>
        <taxon>Bacillati</taxon>
        <taxon>Bacillota</taxon>
        <taxon>Clostridia</taxon>
        <taxon>Lachnospirales</taxon>
        <taxon>Lachnospiraceae</taxon>
        <taxon>Enterocloster</taxon>
    </lineage>
</organism>
<proteinExistence type="inferred from homology"/>
<keyword evidence="7 12" id="KW-0406">Ion transport</keyword>
<evidence type="ECO:0000256" key="1">
    <source>
        <dbReference type="ARBA" id="ARBA00005513"/>
    </source>
</evidence>
<keyword evidence="5 12" id="KW-0375">Hydrogen ion transport</keyword>
<dbReference type="SUPFAM" id="SSF81573">
    <property type="entry name" value="F1F0 ATP synthase subunit B, membrane domain"/>
    <property type="match status" value="1"/>
</dbReference>
<accession>A0A0J9BY46</accession>
<keyword evidence="9 12" id="KW-0066">ATP synthesis</keyword>
<keyword evidence="6 12" id="KW-1133">Transmembrane helix</keyword>
<evidence type="ECO:0000256" key="4">
    <source>
        <dbReference type="ARBA" id="ARBA00022692"/>
    </source>
</evidence>
<dbReference type="Proteomes" id="UP000037392">
    <property type="component" value="Unassembled WGS sequence"/>
</dbReference>
<dbReference type="GO" id="GO:0046933">
    <property type="term" value="F:proton-transporting ATP synthase activity, rotational mechanism"/>
    <property type="evidence" value="ECO:0007669"/>
    <property type="project" value="UniProtKB-UniRule"/>
</dbReference>
<comment type="function">
    <text evidence="10 12">F(1)F(0) ATP synthase produces ATP from ADP in the presence of a proton or sodium gradient. F-type ATPases consist of two structural domains, F(1) containing the extramembraneous catalytic core and F(0) containing the membrane proton channel, linked together by a central stalk and a peripheral stalk. During catalysis, ATP synthesis in the catalytic domain of F(1) is coupled via a rotary mechanism of the central stalk subunits to proton translocation.</text>
</comment>
<keyword evidence="14" id="KW-0175">Coiled coil</keyword>
<keyword evidence="8 12" id="KW-0472">Membrane</keyword>
<dbReference type="GO" id="GO:0012505">
    <property type="term" value="C:endomembrane system"/>
    <property type="evidence" value="ECO:0007669"/>
    <property type="project" value="UniProtKB-SubCell"/>
</dbReference>
<feature type="transmembrane region" description="Helical" evidence="12">
    <location>
        <begin position="6"/>
        <end position="23"/>
    </location>
</feature>
<dbReference type="PANTHER" id="PTHR33445">
    <property type="entry name" value="ATP SYNTHASE SUBUNIT B', CHLOROPLASTIC"/>
    <property type="match status" value="1"/>
</dbReference>
<dbReference type="PANTHER" id="PTHR33445:SF2">
    <property type="entry name" value="ATP SYNTHASE SUBUNIT B', CHLOROPLASTIC"/>
    <property type="match status" value="1"/>
</dbReference>
<keyword evidence="2 12" id="KW-0813">Transport</keyword>